<comment type="caution">
    <text evidence="4">The sequence shown here is derived from an EMBL/GenBank/DDBJ whole genome shotgun (WGS) entry which is preliminary data.</text>
</comment>
<dbReference type="AlphaFoldDB" id="A0AAD8IRP8"/>
<keyword evidence="2" id="KW-0433">Leucine-rich repeat</keyword>
<dbReference type="InterPro" id="IPR032675">
    <property type="entry name" value="LRR_dom_sf"/>
</dbReference>
<dbReference type="InterPro" id="IPR051824">
    <property type="entry name" value="LRR_Rcpt-Like_S/T_Kinase"/>
</dbReference>
<dbReference type="SUPFAM" id="SSF52058">
    <property type="entry name" value="L domain-like"/>
    <property type="match status" value="1"/>
</dbReference>
<gene>
    <name evidence="4" type="ORF">POM88_017410</name>
</gene>
<organism evidence="4 5">
    <name type="scientific">Heracleum sosnowskyi</name>
    <dbReference type="NCBI Taxonomy" id="360622"/>
    <lineage>
        <taxon>Eukaryota</taxon>
        <taxon>Viridiplantae</taxon>
        <taxon>Streptophyta</taxon>
        <taxon>Embryophyta</taxon>
        <taxon>Tracheophyta</taxon>
        <taxon>Spermatophyta</taxon>
        <taxon>Magnoliopsida</taxon>
        <taxon>eudicotyledons</taxon>
        <taxon>Gunneridae</taxon>
        <taxon>Pentapetalae</taxon>
        <taxon>asterids</taxon>
        <taxon>campanulids</taxon>
        <taxon>Apiales</taxon>
        <taxon>Apiaceae</taxon>
        <taxon>Apioideae</taxon>
        <taxon>apioid superclade</taxon>
        <taxon>Tordylieae</taxon>
        <taxon>Tordyliinae</taxon>
        <taxon>Heracleum</taxon>
    </lineage>
</organism>
<dbReference type="EMBL" id="JAUIZM010000004">
    <property type="protein sequence ID" value="KAK1389232.1"/>
    <property type="molecule type" value="Genomic_DNA"/>
</dbReference>
<comment type="subcellular location">
    <subcellularLocation>
        <location evidence="1">Membrane</location>
        <topology evidence="1">Single-pass type I membrane protein</topology>
    </subcellularLocation>
</comment>
<proteinExistence type="predicted"/>
<dbReference type="FunFam" id="3.80.10.10:FF:000383">
    <property type="entry name" value="Leucine-rich repeat receptor protein kinase EMS1"/>
    <property type="match status" value="1"/>
</dbReference>
<evidence type="ECO:0000313" key="5">
    <source>
        <dbReference type="Proteomes" id="UP001237642"/>
    </source>
</evidence>
<name>A0AAD8IRP8_9APIA</name>
<dbReference type="Proteomes" id="UP001237642">
    <property type="component" value="Unassembled WGS sequence"/>
</dbReference>
<sequence length="106" mass="11537">MPISGLKAWFSEMKGLNLTGELPAEFANLANLLMIDLSRNYINGSIPRVFGQLHLTNLSLGGNLISGLIPSEIGNIDTLEELVLENNQLEGPLPVNLGNLSRLKRL</sequence>
<evidence type="ECO:0000256" key="3">
    <source>
        <dbReference type="ARBA" id="ARBA00022737"/>
    </source>
</evidence>
<accession>A0AAD8IRP8</accession>
<dbReference type="Pfam" id="PF00560">
    <property type="entry name" value="LRR_1"/>
    <property type="match status" value="1"/>
</dbReference>
<evidence type="ECO:0000256" key="2">
    <source>
        <dbReference type="ARBA" id="ARBA00022614"/>
    </source>
</evidence>
<reference evidence="4" key="1">
    <citation type="submission" date="2023-02" db="EMBL/GenBank/DDBJ databases">
        <title>Genome of toxic invasive species Heracleum sosnowskyi carries increased number of genes despite the absence of recent whole-genome duplications.</title>
        <authorList>
            <person name="Schelkunov M."/>
            <person name="Shtratnikova V."/>
            <person name="Makarenko M."/>
            <person name="Klepikova A."/>
            <person name="Omelchenko D."/>
            <person name="Novikova G."/>
            <person name="Obukhova E."/>
            <person name="Bogdanov V."/>
            <person name="Penin A."/>
            <person name="Logacheva M."/>
        </authorList>
    </citation>
    <scope>NUCLEOTIDE SEQUENCE</scope>
    <source>
        <strain evidence="4">Hsosn_3</strain>
        <tissue evidence="4">Leaf</tissue>
    </source>
</reference>
<keyword evidence="3" id="KW-0677">Repeat</keyword>
<protein>
    <submittedName>
        <fullName evidence="4">Uncharacterized protein</fullName>
    </submittedName>
</protein>
<evidence type="ECO:0000256" key="1">
    <source>
        <dbReference type="ARBA" id="ARBA00004479"/>
    </source>
</evidence>
<dbReference type="InterPro" id="IPR001611">
    <property type="entry name" value="Leu-rich_rpt"/>
</dbReference>
<dbReference type="PANTHER" id="PTHR48006">
    <property type="entry name" value="LEUCINE-RICH REPEAT-CONTAINING PROTEIN DDB_G0281931-RELATED"/>
    <property type="match status" value="1"/>
</dbReference>
<reference evidence="4" key="2">
    <citation type="submission" date="2023-05" db="EMBL/GenBank/DDBJ databases">
        <authorList>
            <person name="Schelkunov M.I."/>
        </authorList>
    </citation>
    <scope>NUCLEOTIDE SEQUENCE</scope>
    <source>
        <strain evidence="4">Hsosn_3</strain>
        <tissue evidence="4">Leaf</tissue>
    </source>
</reference>
<evidence type="ECO:0000313" key="4">
    <source>
        <dbReference type="EMBL" id="KAK1389232.1"/>
    </source>
</evidence>
<dbReference type="Gene3D" id="3.80.10.10">
    <property type="entry name" value="Ribonuclease Inhibitor"/>
    <property type="match status" value="1"/>
</dbReference>
<keyword evidence="5" id="KW-1185">Reference proteome</keyword>
<dbReference type="GO" id="GO:0016020">
    <property type="term" value="C:membrane"/>
    <property type="evidence" value="ECO:0007669"/>
    <property type="project" value="UniProtKB-SubCell"/>
</dbReference>
<dbReference type="PANTHER" id="PTHR48006:SF60">
    <property type="entry name" value="PROTEIN KINASE DOMAIN-CONTAINING PROTEIN"/>
    <property type="match status" value="1"/>
</dbReference>
<dbReference type="Pfam" id="PF13855">
    <property type="entry name" value="LRR_8"/>
    <property type="match status" value="1"/>
</dbReference>